<evidence type="ECO:0000313" key="1">
    <source>
        <dbReference type="EMBL" id="RCK67951.1"/>
    </source>
</evidence>
<name>A0A367YSI1_9ACTN</name>
<dbReference type="PANTHER" id="PTHR30283:SF4">
    <property type="entry name" value="PEROXIDE STRESS RESISTANCE PROTEIN YAAA"/>
    <property type="match status" value="1"/>
</dbReference>
<reference evidence="1 2" key="1">
    <citation type="submission" date="2018-07" db="EMBL/GenBank/DDBJ databases">
        <title>Desertimonas flava gen. nov. sp. nov.</title>
        <authorList>
            <person name="Liu S."/>
        </authorList>
    </citation>
    <scope>NUCLEOTIDE SEQUENCE [LARGE SCALE GENOMIC DNA]</scope>
    <source>
        <strain evidence="1 2">16Sb5-5</strain>
    </source>
</reference>
<sequence>MLVLLPPSESKHARTRGRPMDLDALSWPELTATRERLLNTLGEASGRPDAGELLKVSPGLGEEIARNTRLRTAPAVPVAELYTGVLYDALSLSTLSSAGRRRATRTLVVASALHGALRLGDRVSPYRLSMSARLPGVGPLAACWRPALGPVLDAAAGDGLVVDCRSGSYAAAWTPARSERWVRVEVPGATHLAKHTRGLVARALCEQPGRPRTAEQLADALAGEFSVALERTAKGWALRVGR</sequence>
<dbReference type="InterPro" id="IPR005583">
    <property type="entry name" value="YaaA"/>
</dbReference>
<keyword evidence="2" id="KW-1185">Reference proteome</keyword>
<dbReference type="Proteomes" id="UP000252770">
    <property type="component" value="Unassembled WGS sequence"/>
</dbReference>
<gene>
    <name evidence="1" type="ORF">DT076_18575</name>
</gene>
<accession>A0A367YSI1</accession>
<dbReference type="GO" id="GO:0005829">
    <property type="term" value="C:cytosol"/>
    <property type="evidence" value="ECO:0007669"/>
    <property type="project" value="TreeGrafter"/>
</dbReference>
<dbReference type="GO" id="GO:0033194">
    <property type="term" value="P:response to hydroperoxide"/>
    <property type="evidence" value="ECO:0007669"/>
    <property type="project" value="TreeGrafter"/>
</dbReference>
<comment type="caution">
    <text evidence="1">The sequence shown here is derived from an EMBL/GenBank/DDBJ whole genome shotgun (WGS) entry which is preliminary data.</text>
</comment>
<dbReference type="AlphaFoldDB" id="A0A367YSI1"/>
<evidence type="ECO:0000313" key="2">
    <source>
        <dbReference type="Proteomes" id="UP000252770"/>
    </source>
</evidence>
<organism evidence="1 2">
    <name type="scientific">Desertihabitans brevis</name>
    <dbReference type="NCBI Taxonomy" id="2268447"/>
    <lineage>
        <taxon>Bacteria</taxon>
        <taxon>Bacillati</taxon>
        <taxon>Actinomycetota</taxon>
        <taxon>Actinomycetes</taxon>
        <taxon>Propionibacteriales</taxon>
        <taxon>Propionibacteriaceae</taxon>
        <taxon>Desertihabitans</taxon>
    </lineage>
</organism>
<dbReference type="Pfam" id="PF03883">
    <property type="entry name" value="H2O2_YaaD"/>
    <property type="match status" value="1"/>
</dbReference>
<dbReference type="PANTHER" id="PTHR30283">
    <property type="entry name" value="PEROXIDE STRESS RESPONSE PROTEIN YAAA"/>
    <property type="match status" value="1"/>
</dbReference>
<proteinExistence type="predicted"/>
<dbReference type="EMBL" id="QOUI01000016">
    <property type="protein sequence ID" value="RCK67951.1"/>
    <property type="molecule type" value="Genomic_DNA"/>
</dbReference>
<dbReference type="RefSeq" id="WP_114128199.1">
    <property type="nucleotide sequence ID" value="NZ_QOUI01000016.1"/>
</dbReference>
<protein>
    <submittedName>
        <fullName evidence="1">Peroxide stress protein YaaA</fullName>
    </submittedName>
</protein>